<comment type="subcellular location">
    <subcellularLocation>
        <location evidence="1">Cell surface</location>
    </subcellularLocation>
</comment>
<evidence type="ECO:0000256" key="2">
    <source>
        <dbReference type="ARBA" id="ARBA00023287"/>
    </source>
</evidence>
<keyword evidence="3" id="KW-0472">Membrane</keyword>
<dbReference type="InterPro" id="IPR012902">
    <property type="entry name" value="N_methyl_site"/>
</dbReference>
<sequence length="142" mass="15589">MKRYIGNESGLTLIELLGVFVISSIILTVIFSFFTFGSNAFQKDEAAVSLQNEANRIMTAITVAYYSEGSFVLEQKDENGDGKQEIVLNGAIISEQKFEYTMTPLSISSNVNPVELELTVIGSSEQITLKTYLRSVRTNGGS</sequence>
<accession>A0ABN0WDS5</accession>
<organism evidence="4 5">
    <name type="scientific">Bacillus carboniphilus</name>
    <dbReference type="NCBI Taxonomy" id="86663"/>
    <lineage>
        <taxon>Bacteria</taxon>
        <taxon>Bacillati</taxon>
        <taxon>Bacillota</taxon>
        <taxon>Bacilli</taxon>
        <taxon>Bacillales</taxon>
        <taxon>Bacillaceae</taxon>
        <taxon>Bacillus</taxon>
    </lineage>
</organism>
<gene>
    <name evidence="4" type="ORF">GCM10008967_25820</name>
</gene>
<evidence type="ECO:0000313" key="4">
    <source>
        <dbReference type="EMBL" id="GAA0333895.1"/>
    </source>
</evidence>
<protein>
    <recommendedName>
        <fullName evidence="6">Prepilin-type N-terminal cleavage/methylation domain-containing protein</fullName>
    </recommendedName>
</protein>
<keyword evidence="2" id="KW-0178">Competence</keyword>
<reference evidence="4 5" key="1">
    <citation type="journal article" date="2019" name="Int. J. Syst. Evol. Microbiol.">
        <title>The Global Catalogue of Microorganisms (GCM) 10K type strain sequencing project: providing services to taxonomists for standard genome sequencing and annotation.</title>
        <authorList>
            <consortium name="The Broad Institute Genomics Platform"/>
            <consortium name="The Broad Institute Genome Sequencing Center for Infectious Disease"/>
            <person name="Wu L."/>
            <person name="Ma J."/>
        </authorList>
    </citation>
    <scope>NUCLEOTIDE SEQUENCE [LARGE SCALE GENOMIC DNA]</scope>
    <source>
        <strain evidence="4 5">JCM 9731</strain>
    </source>
</reference>
<comment type="caution">
    <text evidence="4">The sequence shown here is derived from an EMBL/GenBank/DDBJ whole genome shotgun (WGS) entry which is preliminary data.</text>
</comment>
<keyword evidence="3" id="KW-0812">Transmembrane</keyword>
<keyword evidence="5" id="KW-1185">Reference proteome</keyword>
<dbReference type="RefSeq" id="WP_343799683.1">
    <property type="nucleotide sequence ID" value="NZ_BAAADJ010000023.1"/>
</dbReference>
<proteinExistence type="predicted"/>
<evidence type="ECO:0008006" key="6">
    <source>
        <dbReference type="Google" id="ProtNLM"/>
    </source>
</evidence>
<evidence type="ECO:0000313" key="5">
    <source>
        <dbReference type="Proteomes" id="UP001500782"/>
    </source>
</evidence>
<evidence type="ECO:0000256" key="3">
    <source>
        <dbReference type="SAM" id="Phobius"/>
    </source>
</evidence>
<evidence type="ECO:0000256" key="1">
    <source>
        <dbReference type="ARBA" id="ARBA00004241"/>
    </source>
</evidence>
<dbReference type="PROSITE" id="PS00409">
    <property type="entry name" value="PROKAR_NTER_METHYL"/>
    <property type="match status" value="1"/>
</dbReference>
<dbReference type="EMBL" id="BAAADJ010000023">
    <property type="protein sequence ID" value="GAA0333895.1"/>
    <property type="molecule type" value="Genomic_DNA"/>
</dbReference>
<feature type="transmembrane region" description="Helical" evidence="3">
    <location>
        <begin position="12"/>
        <end position="34"/>
    </location>
</feature>
<name>A0ABN0WDS5_9BACI</name>
<keyword evidence="3" id="KW-1133">Transmembrane helix</keyword>
<dbReference type="Proteomes" id="UP001500782">
    <property type="component" value="Unassembled WGS sequence"/>
</dbReference>